<dbReference type="OrthoDB" id="7875950at2"/>
<gene>
    <name evidence="2" type="ORF">BCF46_1144</name>
</gene>
<feature type="chain" id="PRO_5019776826" description="YD repeat-containing protein" evidence="1">
    <location>
        <begin position="22"/>
        <end position="67"/>
    </location>
</feature>
<name>A0A497WR00_9RHOB</name>
<keyword evidence="3" id="KW-1185">Reference proteome</keyword>
<keyword evidence="1" id="KW-0732">Signal</keyword>
<accession>A0A497WR00</accession>
<evidence type="ECO:0000313" key="2">
    <source>
        <dbReference type="EMBL" id="RLJ59002.1"/>
    </source>
</evidence>
<dbReference type="RefSeq" id="WP_121022620.1">
    <property type="nucleotide sequence ID" value="NZ_RCCE01000002.1"/>
</dbReference>
<evidence type="ECO:0000313" key="3">
    <source>
        <dbReference type="Proteomes" id="UP000269157"/>
    </source>
</evidence>
<evidence type="ECO:0000256" key="1">
    <source>
        <dbReference type="SAM" id="SignalP"/>
    </source>
</evidence>
<reference evidence="2 3" key="1">
    <citation type="submission" date="2018-10" db="EMBL/GenBank/DDBJ databases">
        <title>Genomic Encyclopedia of Archaeal and Bacterial Type Strains, Phase II (KMG-II): from individual species to whole genera.</title>
        <authorList>
            <person name="Goeker M."/>
        </authorList>
    </citation>
    <scope>NUCLEOTIDE SEQUENCE [LARGE SCALE GENOMIC DNA]</scope>
    <source>
        <strain evidence="2 3">DSM 29466</strain>
    </source>
</reference>
<dbReference type="AlphaFoldDB" id="A0A497WR00"/>
<dbReference type="Proteomes" id="UP000269157">
    <property type="component" value="Unassembled WGS sequence"/>
</dbReference>
<evidence type="ECO:0008006" key="4">
    <source>
        <dbReference type="Google" id="ProtNLM"/>
    </source>
</evidence>
<sequence length="67" mass="7394">MKRLIPFVAAATMALTGAVSAKTVTYVEIVTRADGSKVVMTTKVARPTDIMVRRVSLQRSLVRSMRR</sequence>
<organism evidence="2 3">
    <name type="scientific">Litoreibacter meonggei</name>
    <dbReference type="NCBI Taxonomy" id="1049199"/>
    <lineage>
        <taxon>Bacteria</taxon>
        <taxon>Pseudomonadati</taxon>
        <taxon>Pseudomonadota</taxon>
        <taxon>Alphaproteobacteria</taxon>
        <taxon>Rhodobacterales</taxon>
        <taxon>Roseobacteraceae</taxon>
        <taxon>Litoreibacter</taxon>
    </lineage>
</organism>
<protein>
    <recommendedName>
        <fullName evidence="4">YD repeat-containing protein</fullName>
    </recommendedName>
</protein>
<proteinExistence type="predicted"/>
<dbReference type="EMBL" id="RCCE01000002">
    <property type="protein sequence ID" value="RLJ59002.1"/>
    <property type="molecule type" value="Genomic_DNA"/>
</dbReference>
<comment type="caution">
    <text evidence="2">The sequence shown here is derived from an EMBL/GenBank/DDBJ whole genome shotgun (WGS) entry which is preliminary data.</text>
</comment>
<feature type="signal peptide" evidence="1">
    <location>
        <begin position="1"/>
        <end position="21"/>
    </location>
</feature>